<feature type="transmembrane region" description="Helical" evidence="1">
    <location>
        <begin position="189"/>
        <end position="212"/>
    </location>
</feature>
<evidence type="ECO:0000313" key="3">
    <source>
        <dbReference type="Proteomes" id="UP000189661"/>
    </source>
</evidence>
<keyword evidence="1" id="KW-0472">Membrane</keyword>
<proteinExistence type="predicted"/>
<organism evidence="2 3">
    <name type="scientific">Planococcus faecalis</name>
    <dbReference type="NCBI Taxonomy" id="1598147"/>
    <lineage>
        <taxon>Bacteria</taxon>
        <taxon>Bacillati</taxon>
        <taxon>Bacillota</taxon>
        <taxon>Bacilli</taxon>
        <taxon>Bacillales</taxon>
        <taxon>Caryophanaceae</taxon>
        <taxon>Planococcus</taxon>
    </lineage>
</organism>
<keyword evidence="1" id="KW-1133">Transmembrane helix</keyword>
<sequence length="265" mass="30027">MKNLLLLEWRKVKYPVLIVAALCTALSIYLCSTVYQNYALEEQLEAWEVGMRIFSLIFPLIAVLPTGWMMYYERKTGFINYTLPRASKKDYLTAKWIVMSGSAFLMIFIPFFVGVLVVLFINNPIDVFYSRVNPDTGLGEPYVATNHIFGSLFTEQPLIYGFLMSVWKGLLAVLIASMGFVFSLHFSNLFIILTGPFVYTILENFILSVLPFEGYRLLTAFDPSSVLTTSLSPFSFIVGPALALITILGISFYMQYVKKSSIYSL</sequence>
<dbReference type="Proteomes" id="UP000189661">
    <property type="component" value="Chromosome"/>
</dbReference>
<keyword evidence="1" id="KW-0812">Transmembrane</keyword>
<reference evidence="2 3" key="1">
    <citation type="submission" date="2017-01" db="EMBL/GenBank/DDBJ databases">
        <title>Planococcus faecalis genome complete sequence.</title>
        <authorList>
            <person name="Lee P.C."/>
        </authorList>
    </citation>
    <scope>NUCLEOTIDE SEQUENCE [LARGE SCALE GENOMIC DNA]</scope>
    <source>
        <strain evidence="2 3">AJ003</strain>
    </source>
</reference>
<keyword evidence="3" id="KW-1185">Reference proteome</keyword>
<feature type="transmembrane region" description="Helical" evidence="1">
    <location>
        <begin position="50"/>
        <end position="72"/>
    </location>
</feature>
<feature type="transmembrane region" description="Helical" evidence="1">
    <location>
        <begin position="93"/>
        <end position="121"/>
    </location>
</feature>
<evidence type="ECO:0000313" key="2">
    <source>
        <dbReference type="EMBL" id="AQU79559.1"/>
    </source>
</evidence>
<accession>A0ABN4XRZ2</accession>
<evidence type="ECO:0008006" key="4">
    <source>
        <dbReference type="Google" id="ProtNLM"/>
    </source>
</evidence>
<gene>
    <name evidence="2" type="ORF">AJGP001_09940</name>
</gene>
<feature type="transmembrane region" description="Helical" evidence="1">
    <location>
        <begin position="158"/>
        <end position="182"/>
    </location>
</feature>
<name>A0ABN4XRZ2_9BACL</name>
<evidence type="ECO:0000256" key="1">
    <source>
        <dbReference type="SAM" id="Phobius"/>
    </source>
</evidence>
<protein>
    <recommendedName>
        <fullName evidence="4">ABC transporter permease</fullName>
    </recommendedName>
</protein>
<feature type="transmembrane region" description="Helical" evidence="1">
    <location>
        <begin position="232"/>
        <end position="254"/>
    </location>
</feature>
<dbReference type="RefSeq" id="WP_071153754.1">
    <property type="nucleotide sequence ID" value="NZ_CP019401.1"/>
</dbReference>
<feature type="transmembrane region" description="Helical" evidence="1">
    <location>
        <begin position="12"/>
        <end position="30"/>
    </location>
</feature>
<dbReference type="EMBL" id="CP019401">
    <property type="protein sequence ID" value="AQU79559.1"/>
    <property type="molecule type" value="Genomic_DNA"/>
</dbReference>